<keyword evidence="1" id="KW-0963">Cytoplasm</keyword>
<keyword evidence="3" id="KW-0067">ATP-binding</keyword>
<feature type="domain" description="SMC hinge" evidence="7">
    <location>
        <begin position="514"/>
        <end position="630"/>
    </location>
</feature>
<dbReference type="GO" id="GO:0005524">
    <property type="term" value="F:ATP binding"/>
    <property type="evidence" value="ECO:0007669"/>
    <property type="project" value="UniProtKB-KW"/>
</dbReference>
<evidence type="ECO:0000256" key="5">
    <source>
        <dbReference type="ARBA" id="ARBA00023125"/>
    </source>
</evidence>
<sequence length="1166" mass="133704">MHGFKSFANKEVMKLGQGITTVVGPNGCGKTNIVDAIRWVLGEQKYSVLRSGKMEDVIFNGADGTKPLGVCEVSMTVHNNAGKLPLEYNDIEIGRRVYRSGESEYYLNKTQCRLKDIMDLFVDTGMGADAYSVIELKMIEQILSETGDDRRKMFEEAAGIHKYRSQRKTTLRKFEATRTDLERIKDIIAEVEQKVNSLRLQLKRFKRHATLTETLEIKDLELAFLQVHRYRSIVAPLQARIEEFQHLRESKSSESSIHEKELVQFQTAYKSQGTELNSMQSVMSDMNDKRESLRNKILVWTEQGRGSLLTVDRLERERLANGSKIESLKQLSLDFDKEMRDLLPSIDAQLESYKMEKNAFDKVEISYQKTVQKLDDAQNERWELQRKLANDRSLFDRTEALVDDKEIAVGKLLKVIADLQNEEKSHSNSQSELKRDKKEAEKNLSIAKTNLKKADSKLTLLKSDQDSISEEKHAVSAQIQSLTGQREFYSELLESREGFPEGARYVLENPRLFPGVLGTVADMFQVDEEFRDALESGLGDLSHCLIATNKKEAISTLEKARKNQAGDFTVIPLKEATKLKTDLKNIPKNQLVIKRASDLVKTSKELEPLAHYLLGNLLIVTDLQKSLQSKDFEGWGLVDLSGAYSGSDLILKSRQVSEHGNLMGRQKKLDSISTDLQSLMNKEKELNNKSKTLFDEIQSNHAVVKENLRTVESCAQVLSLLETESIRSEFQQTQTFEAIQSAKQELEETKSLLKQSSQALKLLQPTMDKAQKSLDSFQSKVEKFNEKMLVARKERDDYQQKVQDIRINLIELQTRKDQLKFKKSSGDESRDELNIRQERIKTEVEDLQARKIDLDSEITEGEKELQILNAEIQKQRSILDLKQSVYRETYQNIEEVQARIAAEQKNREQILEDLKNAQLDATETNQMIRLVEERIRDRYNKNVPKELIVDDSEEQLEIEIHKVQRTLENIGPVNMAVQDEHDEENERLEILLTQRDDLIESEENLRETIRKIDKVARKRFQETFDMIKTNFEKLFQLFFEGGAASLKLVGDPDPLEADIGIEAQPPGKRNTTLRLLSSGEKALTAISLLFAIYQVKPSPYCILDEVDAPLDDVNIHKFTRVLSKFCDETQFIIVTHNKLTMEIADYMYGVTQEKKGISQLVSVKFD</sequence>
<protein>
    <recommendedName>
        <fullName evidence="7">SMC hinge domain-containing protein</fullName>
    </recommendedName>
</protein>
<dbReference type="Gene3D" id="3.30.70.1620">
    <property type="match status" value="1"/>
</dbReference>
<dbReference type="SMART" id="SM00968">
    <property type="entry name" value="SMC_hinge"/>
    <property type="match status" value="1"/>
</dbReference>
<feature type="coiled-coil region" evidence="6">
    <location>
        <begin position="174"/>
        <end position="208"/>
    </location>
</feature>
<dbReference type="InterPro" id="IPR024704">
    <property type="entry name" value="SMC"/>
</dbReference>
<dbReference type="InterPro" id="IPR003395">
    <property type="entry name" value="RecF/RecN/SMC_N"/>
</dbReference>
<proteinExistence type="inferred from homology"/>
<dbReference type="Gene3D" id="1.20.1060.20">
    <property type="match status" value="1"/>
</dbReference>
<dbReference type="NCBIfam" id="TIGR02168">
    <property type="entry name" value="SMC_prok_B"/>
    <property type="match status" value="1"/>
</dbReference>
<evidence type="ECO:0000256" key="6">
    <source>
        <dbReference type="SAM" id="Coils"/>
    </source>
</evidence>
<feature type="coiled-coil region" evidence="6">
    <location>
        <begin position="736"/>
        <end position="934"/>
    </location>
</feature>
<organism evidence="8">
    <name type="scientific">marine metagenome</name>
    <dbReference type="NCBI Taxonomy" id="408172"/>
    <lineage>
        <taxon>unclassified sequences</taxon>
        <taxon>metagenomes</taxon>
        <taxon>ecological metagenomes</taxon>
    </lineage>
</organism>
<dbReference type="SUPFAM" id="SSF52540">
    <property type="entry name" value="P-loop containing nucleoside triphosphate hydrolases"/>
    <property type="match status" value="1"/>
</dbReference>
<dbReference type="InterPro" id="IPR010935">
    <property type="entry name" value="SMC_hinge"/>
</dbReference>
<dbReference type="PANTHER" id="PTHR43977">
    <property type="entry name" value="STRUCTURAL MAINTENANCE OF CHROMOSOMES PROTEIN 3"/>
    <property type="match status" value="1"/>
</dbReference>
<dbReference type="Pfam" id="PF06470">
    <property type="entry name" value="SMC_hinge"/>
    <property type="match status" value="1"/>
</dbReference>
<evidence type="ECO:0000256" key="4">
    <source>
        <dbReference type="ARBA" id="ARBA00023054"/>
    </source>
</evidence>
<feature type="coiled-coil region" evidence="6">
    <location>
        <begin position="974"/>
        <end position="1018"/>
    </location>
</feature>
<dbReference type="GO" id="GO:0003677">
    <property type="term" value="F:DNA binding"/>
    <property type="evidence" value="ECO:0007669"/>
    <property type="project" value="UniProtKB-KW"/>
</dbReference>
<dbReference type="PIRSF" id="PIRSF005719">
    <property type="entry name" value="SMC"/>
    <property type="match status" value="1"/>
</dbReference>
<evidence type="ECO:0000313" key="8">
    <source>
        <dbReference type="EMBL" id="SVA00142.1"/>
    </source>
</evidence>
<dbReference type="InterPro" id="IPR011890">
    <property type="entry name" value="SMC_prok"/>
</dbReference>
<gene>
    <name evidence="8" type="ORF">METZ01_LOCUS52996</name>
</gene>
<dbReference type="InterPro" id="IPR027417">
    <property type="entry name" value="P-loop_NTPase"/>
</dbReference>
<dbReference type="GO" id="GO:0016887">
    <property type="term" value="F:ATP hydrolysis activity"/>
    <property type="evidence" value="ECO:0007669"/>
    <property type="project" value="InterPro"/>
</dbReference>
<keyword evidence="5" id="KW-0238">DNA-binding</keyword>
<reference evidence="8" key="1">
    <citation type="submission" date="2018-05" db="EMBL/GenBank/DDBJ databases">
        <authorList>
            <person name="Lanie J.A."/>
            <person name="Ng W.-L."/>
            <person name="Kazmierczak K.M."/>
            <person name="Andrzejewski T.M."/>
            <person name="Davidsen T.M."/>
            <person name="Wayne K.J."/>
            <person name="Tettelin H."/>
            <person name="Glass J.I."/>
            <person name="Rusch D."/>
            <person name="Podicherti R."/>
            <person name="Tsui H.-C.T."/>
            <person name="Winkler M.E."/>
        </authorList>
    </citation>
    <scope>NUCLEOTIDE SEQUENCE</scope>
</reference>
<dbReference type="Gene3D" id="3.40.50.300">
    <property type="entry name" value="P-loop containing nucleotide triphosphate hydrolases"/>
    <property type="match status" value="2"/>
</dbReference>
<dbReference type="AlphaFoldDB" id="A0A381S7R5"/>
<dbReference type="GO" id="GO:0030261">
    <property type="term" value="P:chromosome condensation"/>
    <property type="evidence" value="ECO:0007669"/>
    <property type="project" value="InterPro"/>
</dbReference>
<dbReference type="GO" id="GO:0005694">
    <property type="term" value="C:chromosome"/>
    <property type="evidence" value="ECO:0007669"/>
    <property type="project" value="InterPro"/>
</dbReference>
<dbReference type="EMBL" id="UINC01002771">
    <property type="protein sequence ID" value="SVA00142.1"/>
    <property type="molecule type" value="Genomic_DNA"/>
</dbReference>
<evidence type="ECO:0000256" key="1">
    <source>
        <dbReference type="ARBA" id="ARBA00022490"/>
    </source>
</evidence>
<feature type="coiled-coil region" evidence="6">
    <location>
        <begin position="669"/>
        <end position="696"/>
    </location>
</feature>
<evidence type="ECO:0000256" key="2">
    <source>
        <dbReference type="ARBA" id="ARBA00022741"/>
    </source>
</evidence>
<evidence type="ECO:0000259" key="7">
    <source>
        <dbReference type="SMART" id="SM00968"/>
    </source>
</evidence>
<keyword evidence="2" id="KW-0547">Nucleotide-binding</keyword>
<dbReference type="GO" id="GO:0007062">
    <property type="term" value="P:sister chromatid cohesion"/>
    <property type="evidence" value="ECO:0007669"/>
    <property type="project" value="InterPro"/>
</dbReference>
<accession>A0A381S7R5</accession>
<dbReference type="HAMAP" id="MF_01894">
    <property type="entry name" value="Smc_prok"/>
    <property type="match status" value="1"/>
</dbReference>
<feature type="coiled-coil region" evidence="6">
    <location>
        <begin position="360"/>
        <end position="457"/>
    </location>
</feature>
<evidence type="ECO:0000256" key="3">
    <source>
        <dbReference type="ARBA" id="ARBA00022840"/>
    </source>
</evidence>
<dbReference type="InterPro" id="IPR036277">
    <property type="entry name" value="SMC_hinge_sf"/>
</dbReference>
<keyword evidence="4 6" id="KW-0175">Coiled coil</keyword>
<dbReference type="SUPFAM" id="SSF75553">
    <property type="entry name" value="Smc hinge domain"/>
    <property type="match status" value="1"/>
</dbReference>
<name>A0A381S7R5_9ZZZZ</name>
<dbReference type="Pfam" id="PF02463">
    <property type="entry name" value="SMC_N"/>
    <property type="match status" value="1"/>
</dbReference>